<evidence type="ECO:0000259" key="4">
    <source>
        <dbReference type="Pfam" id="PF17802"/>
    </source>
</evidence>
<feature type="compositionally biased region" description="Basic and acidic residues" evidence="2">
    <location>
        <begin position="945"/>
        <end position="956"/>
    </location>
</feature>
<dbReference type="InterPro" id="IPR022263">
    <property type="entry name" value="KxYKxGKxW"/>
</dbReference>
<feature type="region of interest" description="Disordered" evidence="2">
    <location>
        <begin position="1056"/>
        <end position="1094"/>
    </location>
</feature>
<dbReference type="Proteomes" id="UP000559962">
    <property type="component" value="Unassembled WGS sequence"/>
</dbReference>
<feature type="compositionally biased region" description="Basic and acidic residues" evidence="2">
    <location>
        <begin position="1067"/>
        <end position="1081"/>
    </location>
</feature>
<keyword evidence="1" id="KW-0732">Signal</keyword>
<evidence type="ECO:0000256" key="2">
    <source>
        <dbReference type="SAM" id="MobiDB-lite"/>
    </source>
</evidence>
<dbReference type="Pfam" id="PF19258">
    <property type="entry name" value="KxYKxGKxW_sig"/>
    <property type="match status" value="1"/>
</dbReference>
<protein>
    <submittedName>
        <fullName evidence="5">KxYKxGKxW signal peptide domain-containing protein</fullName>
    </submittedName>
</protein>
<organism evidence="5 6">
    <name type="scientific">Pseudolactococcus chungangensis</name>
    <dbReference type="NCBI Taxonomy" id="451457"/>
    <lineage>
        <taxon>Bacteria</taxon>
        <taxon>Bacillati</taxon>
        <taxon>Bacillota</taxon>
        <taxon>Bacilli</taxon>
        <taxon>Lactobacillales</taxon>
        <taxon>Streptococcaceae</taxon>
        <taxon>Pseudolactococcus</taxon>
    </lineage>
</organism>
<evidence type="ECO:0000256" key="3">
    <source>
        <dbReference type="SAM" id="Phobius"/>
    </source>
</evidence>
<dbReference type="AlphaFoldDB" id="A0A847J2E2"/>
<keyword evidence="3" id="KW-0472">Membrane</keyword>
<feature type="region of interest" description="Disordered" evidence="2">
    <location>
        <begin position="930"/>
        <end position="956"/>
    </location>
</feature>
<dbReference type="Pfam" id="PF17802">
    <property type="entry name" value="SpaA"/>
    <property type="match status" value="1"/>
</dbReference>
<accession>A0A847J2E2</accession>
<keyword evidence="3" id="KW-1133">Transmembrane helix</keyword>
<dbReference type="EMBL" id="JAAYVO010000109">
    <property type="protein sequence ID" value="NLH35935.1"/>
    <property type="molecule type" value="Genomic_DNA"/>
</dbReference>
<comment type="caution">
    <text evidence="5">The sequence shown here is derived from an EMBL/GenBank/DDBJ whole genome shotgun (WGS) entry which is preliminary data.</text>
</comment>
<evidence type="ECO:0000256" key="1">
    <source>
        <dbReference type="ARBA" id="ARBA00022729"/>
    </source>
</evidence>
<feature type="compositionally biased region" description="Polar residues" evidence="2">
    <location>
        <begin position="779"/>
        <end position="789"/>
    </location>
</feature>
<feature type="region of interest" description="Disordered" evidence="2">
    <location>
        <begin position="763"/>
        <end position="800"/>
    </location>
</feature>
<sequence length="1136" mass="121505">MKKNQNEKRTHFRQWKSGKKWVFSSMTLAVLLCGGVSLAELGAFDLTTSHVSADVVNATQVGTLNGQPVVKAQSTDMGSSSFQATVDGLLKNVNLDGVKYVADNISWQPNTTLFNGKPLSSFGSAARFNLGQDGFQKSDLAISVNLNEALYVMNVGTITDISTGEKIPVSIKKTYLGLIHGDDGQTNQNAIIGVRNEGSTITFGAVTPVSGTATSGGQTESGGGSGGAVGDGSLVGFINKVSTNIALVRSDTGQEIPSNDIIMAMKVSDVDANQLIELGANGALGYILSPNSALSVYGGGLRSTSNGATISDSGELTDNSYVVLKRFNSSAMNTTYLDGANNHIDLVWAAFGKLPFKVNVTGTFKLDKSLVSYGDTMPNTHYNLQPIVFDIYDNAGKDVGDVVVPADGKPVESIQLPPAEYTLKERSSSVTSSTGQILNTNTYKVTVVGGKTGDNAPLAKADNQIVKGQIELNKVDKETGTIKGNGKADMASAKYQLFYGEDLASHKKDEPVKWGDVPDKPIELLRGTKVNSYYADGKLVTVGDNIVVDVSDSDMNIGLKGLLLGKYYLKEVDSPVGYTLDKSQIDVEVKWQDNKTINAIMPVVKSTETPIKAKINFQKIAEISGGSASSGFNDVKFNFTPLEGVGKVITAKTGINSNGDDGYGSVVLDYNDYIMEEVPETSPKGYDVIKPIYIHMETDTKRDVVIITASYKKDFSNPFSTHEYYQSDNSGIANENISGSVAGTITSEVPYISLAPLRLTDKETPLPPLPSIDVEKSSETVPQAGQGNNSDKDDNLGRGDADTKATAIKLGNKDQAINFRIANNGAETLTHIKVSDKTIEGKKDVKNIKWTYKDKDLSINKDGEFELDGKLLELQADEFVTAVGTLETLPDGEMHGDEVSVSGIGLTSAKNVSDKDKWYGKLENKPSIDVEKSSENITKSGDGNNSDKDNNLDKGDADTKATAVKLDDKVQTINFRVTNNGTEPLSHIKVTDKTIDGKQDVKNIKWVYQGKALTINKDGEFELDGKLLELPVDGYIEATGTLDKLADSETHADEATVSAKGAISGKDVGDHDKWYGEKPKTPETPTTPAKPSLPMTGETKATILGLIGAVIIAVIAFLKHKEIAKALGAIKSKIKK</sequence>
<feature type="transmembrane region" description="Helical" evidence="3">
    <location>
        <begin position="1101"/>
        <end position="1118"/>
    </location>
</feature>
<feature type="domain" description="SpaA-like prealbumin fold" evidence="4">
    <location>
        <begin position="525"/>
        <end position="596"/>
    </location>
</feature>
<feature type="compositionally biased region" description="Basic and acidic residues" evidence="2">
    <location>
        <begin position="790"/>
        <end position="800"/>
    </location>
</feature>
<reference evidence="5 6" key="1">
    <citation type="journal article" date="2020" name="Biotechnol. Biofuels">
        <title>New insights from the biogas microbiome by comprehensive genome-resolved metagenomics of nearly 1600 species originating from multiple anaerobic digesters.</title>
        <authorList>
            <person name="Campanaro S."/>
            <person name="Treu L."/>
            <person name="Rodriguez-R L.M."/>
            <person name="Kovalovszki A."/>
            <person name="Ziels R.M."/>
            <person name="Maus I."/>
            <person name="Zhu X."/>
            <person name="Kougias P.G."/>
            <person name="Basile A."/>
            <person name="Luo G."/>
            <person name="Schluter A."/>
            <person name="Konstantinidis K.T."/>
            <person name="Angelidaki I."/>
        </authorList>
    </citation>
    <scope>NUCLEOTIDE SEQUENCE [LARGE SCALE GENOMIC DNA]</scope>
    <source>
        <strain evidence="5">AS27yjCOA_61</strain>
    </source>
</reference>
<name>A0A847J2E2_9LACT</name>
<gene>
    <name evidence="5" type="ORF">GX453_07975</name>
</gene>
<evidence type="ECO:0000313" key="6">
    <source>
        <dbReference type="Proteomes" id="UP000559962"/>
    </source>
</evidence>
<dbReference type="InterPro" id="IPR013783">
    <property type="entry name" value="Ig-like_fold"/>
</dbReference>
<proteinExistence type="predicted"/>
<evidence type="ECO:0000313" key="5">
    <source>
        <dbReference type="EMBL" id="NLH35935.1"/>
    </source>
</evidence>
<dbReference type="Gene3D" id="2.60.40.10">
    <property type="entry name" value="Immunoglobulins"/>
    <property type="match status" value="1"/>
</dbReference>
<dbReference type="NCBIfam" id="TIGR03715">
    <property type="entry name" value="KxYKxGKxW"/>
    <property type="match status" value="1"/>
</dbReference>
<keyword evidence="3" id="KW-0812">Transmembrane</keyword>
<dbReference type="InterPro" id="IPR041033">
    <property type="entry name" value="SpaA_PFL_dom_1"/>
</dbReference>
<dbReference type="NCBIfam" id="TIGR01167">
    <property type="entry name" value="LPXTG_anchor"/>
    <property type="match status" value="1"/>
</dbReference>